<dbReference type="PRINTS" id="PR00111">
    <property type="entry name" value="ABHYDROLASE"/>
</dbReference>
<dbReference type="Pfam" id="PF00561">
    <property type="entry name" value="Abhydrolase_1"/>
    <property type="match status" value="1"/>
</dbReference>
<dbReference type="Gene3D" id="3.40.50.1820">
    <property type="entry name" value="alpha/beta hydrolase"/>
    <property type="match status" value="1"/>
</dbReference>
<dbReference type="PANTHER" id="PTHR43194:SF2">
    <property type="entry name" value="PEROXISOMAL MEMBRANE PROTEIN LPX1"/>
    <property type="match status" value="1"/>
</dbReference>
<dbReference type="Proteomes" id="UP001212803">
    <property type="component" value="Chromosome"/>
</dbReference>
<dbReference type="RefSeq" id="WP_270057894.1">
    <property type="nucleotide sequence ID" value="NZ_CP115149.1"/>
</dbReference>
<keyword evidence="2" id="KW-0378">Hydrolase</keyword>
<organism evidence="2 3">
    <name type="scientific">Tepidiforma flava</name>
    <dbReference type="NCBI Taxonomy" id="3004094"/>
    <lineage>
        <taxon>Bacteria</taxon>
        <taxon>Bacillati</taxon>
        <taxon>Chloroflexota</taxon>
        <taxon>Tepidiformia</taxon>
        <taxon>Tepidiformales</taxon>
        <taxon>Tepidiformaceae</taxon>
        <taxon>Tepidiforma</taxon>
    </lineage>
</organism>
<keyword evidence="3" id="KW-1185">Reference proteome</keyword>
<accession>A0ABY7M9Z9</accession>
<reference evidence="2 3" key="1">
    <citation type="journal article" date="2023" name="ISME J.">
        <title>Thermophilic Dehalococcoidia with unusual traits shed light on an unexpected past.</title>
        <authorList>
            <person name="Palmer M."/>
            <person name="Covington J.K."/>
            <person name="Zhou E.M."/>
            <person name="Thomas S.C."/>
            <person name="Habib N."/>
            <person name="Seymour C.O."/>
            <person name="Lai D."/>
            <person name="Johnston J."/>
            <person name="Hashimi A."/>
            <person name="Jiao J.Y."/>
            <person name="Muok A.R."/>
            <person name="Liu L."/>
            <person name="Xian W.D."/>
            <person name="Zhi X.Y."/>
            <person name="Li M.M."/>
            <person name="Silva L.P."/>
            <person name="Bowen B.P."/>
            <person name="Louie K."/>
            <person name="Briegel A."/>
            <person name="Pett-Ridge J."/>
            <person name="Weber P.K."/>
            <person name="Tocheva E.I."/>
            <person name="Woyke T."/>
            <person name="Northen T.R."/>
            <person name="Mayali X."/>
            <person name="Li W.J."/>
            <person name="Hedlund B.P."/>
        </authorList>
    </citation>
    <scope>NUCLEOTIDE SEQUENCE [LARGE SCALE GENOMIC DNA]</scope>
    <source>
        <strain evidence="2 3">YIM 72310</strain>
    </source>
</reference>
<gene>
    <name evidence="2" type="ORF">O0235_07350</name>
</gene>
<dbReference type="InterPro" id="IPR000073">
    <property type="entry name" value="AB_hydrolase_1"/>
</dbReference>
<name>A0ABY7M9Z9_9CHLR</name>
<dbReference type="InterPro" id="IPR029058">
    <property type="entry name" value="AB_hydrolase_fold"/>
</dbReference>
<feature type="domain" description="AB hydrolase-1" evidence="1">
    <location>
        <begin position="29"/>
        <end position="263"/>
    </location>
</feature>
<sequence length="277" mass="30233">MPLPPPIDQYALLRGLRFHYREWPSPGKPALVLLHGFTGHARSWDTFAAAMQPGWHVYALDQRGHGESAWSDDSSADAMVEDVRAFVRCLGLERFALLGLSMGGRNAYLYAARYPGGVERLVIVDIGPEIHGAGAARIQAGVRAPDVFATPEEAIERALQANPNADPAEARHRTLHNLLRLEDGTWTFRYDRAYRDGSRPISRPDPEASWRELANIQAPTLLVRGERSDVLAPGVAERMAAVIPDCRLVTVPGAGHSIPLERPLGFIAAVAPFLAGA</sequence>
<dbReference type="GO" id="GO:0016787">
    <property type="term" value="F:hydrolase activity"/>
    <property type="evidence" value="ECO:0007669"/>
    <property type="project" value="UniProtKB-KW"/>
</dbReference>
<evidence type="ECO:0000259" key="1">
    <source>
        <dbReference type="Pfam" id="PF00561"/>
    </source>
</evidence>
<dbReference type="SUPFAM" id="SSF53474">
    <property type="entry name" value="alpha/beta-Hydrolases"/>
    <property type="match status" value="1"/>
</dbReference>
<dbReference type="PANTHER" id="PTHR43194">
    <property type="entry name" value="HYDROLASE ALPHA/BETA FOLD FAMILY"/>
    <property type="match status" value="1"/>
</dbReference>
<dbReference type="EMBL" id="CP115149">
    <property type="protein sequence ID" value="WBL37381.1"/>
    <property type="molecule type" value="Genomic_DNA"/>
</dbReference>
<dbReference type="InterPro" id="IPR050228">
    <property type="entry name" value="Carboxylesterase_BioH"/>
</dbReference>
<evidence type="ECO:0000313" key="2">
    <source>
        <dbReference type="EMBL" id="WBL37381.1"/>
    </source>
</evidence>
<evidence type="ECO:0000313" key="3">
    <source>
        <dbReference type="Proteomes" id="UP001212803"/>
    </source>
</evidence>
<proteinExistence type="predicted"/>
<protein>
    <submittedName>
        <fullName evidence="2">Alpha/beta hydrolase</fullName>
    </submittedName>
</protein>